<proteinExistence type="predicted"/>
<organism evidence="1">
    <name type="scientific">Iconisemion striatum</name>
    <dbReference type="NCBI Taxonomy" id="60296"/>
    <lineage>
        <taxon>Eukaryota</taxon>
        <taxon>Metazoa</taxon>
        <taxon>Chordata</taxon>
        <taxon>Craniata</taxon>
        <taxon>Vertebrata</taxon>
        <taxon>Euteleostomi</taxon>
        <taxon>Actinopterygii</taxon>
        <taxon>Neopterygii</taxon>
        <taxon>Teleostei</taxon>
        <taxon>Neoteleostei</taxon>
        <taxon>Acanthomorphata</taxon>
        <taxon>Ovalentaria</taxon>
        <taxon>Atherinomorphae</taxon>
        <taxon>Cyprinodontiformes</taxon>
        <taxon>Nothobranchiidae</taxon>
        <taxon>Iconisemion</taxon>
    </lineage>
</organism>
<gene>
    <name evidence="1" type="primary">CR392001.1</name>
</gene>
<sequence length="68" mass="7262">GSSTSESILTSSIPVWYAGATIRGMKRLQLVMRSAENDLNTSMTLRRAGLITADPSHAGHSLFDSLPS</sequence>
<name>A0A1A7YUR5_9TELE</name>
<reference evidence="1" key="1">
    <citation type="submission" date="2016-05" db="EMBL/GenBank/DDBJ databases">
        <authorList>
            <person name="Lavstsen T."/>
            <person name="Jespersen J.S."/>
        </authorList>
    </citation>
    <scope>NUCLEOTIDE SEQUENCE</scope>
    <source>
        <tissue evidence="1">Brain</tissue>
    </source>
</reference>
<feature type="non-terminal residue" evidence="1">
    <location>
        <position position="68"/>
    </location>
</feature>
<evidence type="ECO:0000313" key="1">
    <source>
        <dbReference type="EMBL" id="SBP33685.1"/>
    </source>
</evidence>
<dbReference type="AlphaFoldDB" id="A0A1A7YUR5"/>
<accession>A0A1A7YUR5</accession>
<dbReference type="EMBL" id="HADX01011453">
    <property type="protein sequence ID" value="SBP33685.1"/>
    <property type="molecule type" value="Transcribed_RNA"/>
</dbReference>
<reference evidence="1" key="2">
    <citation type="submission" date="2016-06" db="EMBL/GenBank/DDBJ databases">
        <title>The genome of a short-lived fish provides insights into sex chromosome evolution and the genetic control of aging.</title>
        <authorList>
            <person name="Reichwald K."/>
            <person name="Felder M."/>
            <person name="Petzold A."/>
            <person name="Koch P."/>
            <person name="Groth M."/>
            <person name="Platzer M."/>
        </authorList>
    </citation>
    <scope>NUCLEOTIDE SEQUENCE</scope>
    <source>
        <tissue evidence="1">Brain</tissue>
    </source>
</reference>
<protein>
    <submittedName>
        <fullName evidence="1">Uncharacterized protein</fullName>
    </submittedName>
</protein>
<feature type="non-terminal residue" evidence="1">
    <location>
        <position position="1"/>
    </location>
</feature>